<dbReference type="EMBL" id="JAUUTY010000005">
    <property type="protein sequence ID" value="KAK1627191.1"/>
    <property type="molecule type" value="Genomic_DNA"/>
</dbReference>
<dbReference type="AlphaFoldDB" id="A0AAD8RNX4"/>
<sequence length="158" mass="18462">MGDKTYCFRTSQEYSMQQKNACSSSSSTEKIFRNVSVGKTSEDIDRNTIVHNLPLFPQKLGQRSPRIKINNEHQKHHRVHPDFLEIMIKSHIIMQTTDTYIERVRILQNQGIVKQIQGSLGQKQKHVKNRYSFKYDILRSPGKNKANNHICGLQRLHF</sequence>
<reference evidence="1" key="1">
    <citation type="submission" date="2023-07" db="EMBL/GenBank/DDBJ databases">
        <title>A chromosome-level genome assembly of Lolium multiflorum.</title>
        <authorList>
            <person name="Chen Y."/>
            <person name="Copetti D."/>
            <person name="Kolliker R."/>
            <person name="Studer B."/>
        </authorList>
    </citation>
    <scope>NUCLEOTIDE SEQUENCE</scope>
    <source>
        <strain evidence="1">02402/16</strain>
        <tissue evidence="1">Leaf</tissue>
    </source>
</reference>
<evidence type="ECO:0000313" key="2">
    <source>
        <dbReference type="Proteomes" id="UP001231189"/>
    </source>
</evidence>
<proteinExistence type="predicted"/>
<organism evidence="1 2">
    <name type="scientific">Lolium multiflorum</name>
    <name type="common">Italian ryegrass</name>
    <name type="synonym">Lolium perenne subsp. multiflorum</name>
    <dbReference type="NCBI Taxonomy" id="4521"/>
    <lineage>
        <taxon>Eukaryota</taxon>
        <taxon>Viridiplantae</taxon>
        <taxon>Streptophyta</taxon>
        <taxon>Embryophyta</taxon>
        <taxon>Tracheophyta</taxon>
        <taxon>Spermatophyta</taxon>
        <taxon>Magnoliopsida</taxon>
        <taxon>Liliopsida</taxon>
        <taxon>Poales</taxon>
        <taxon>Poaceae</taxon>
        <taxon>BOP clade</taxon>
        <taxon>Pooideae</taxon>
        <taxon>Poodae</taxon>
        <taxon>Poeae</taxon>
        <taxon>Poeae Chloroplast Group 2 (Poeae type)</taxon>
        <taxon>Loliodinae</taxon>
        <taxon>Loliinae</taxon>
        <taxon>Lolium</taxon>
    </lineage>
</organism>
<accession>A0AAD8RNX4</accession>
<keyword evidence="2" id="KW-1185">Reference proteome</keyword>
<protein>
    <submittedName>
        <fullName evidence="1">Uncharacterized protein</fullName>
    </submittedName>
</protein>
<evidence type="ECO:0000313" key="1">
    <source>
        <dbReference type="EMBL" id="KAK1627191.1"/>
    </source>
</evidence>
<gene>
    <name evidence="1" type="ORF">QYE76_001506</name>
</gene>
<dbReference type="Proteomes" id="UP001231189">
    <property type="component" value="Unassembled WGS sequence"/>
</dbReference>
<comment type="caution">
    <text evidence="1">The sequence shown here is derived from an EMBL/GenBank/DDBJ whole genome shotgun (WGS) entry which is preliminary data.</text>
</comment>
<name>A0AAD8RNX4_LOLMU</name>